<reference evidence="2 3" key="1">
    <citation type="journal article" date="2020" name="IScience">
        <title>Genome Sequencing of the Endangered Kingdonia uniflora (Circaeasteraceae, Ranunculales) Reveals Potential Mechanisms of Evolutionary Specialization.</title>
        <authorList>
            <person name="Sun Y."/>
            <person name="Deng T."/>
            <person name="Zhang A."/>
            <person name="Moore M.J."/>
            <person name="Landis J.B."/>
            <person name="Lin N."/>
            <person name="Zhang H."/>
            <person name="Zhang X."/>
            <person name="Huang J."/>
            <person name="Zhang X."/>
            <person name="Sun H."/>
            <person name="Wang H."/>
        </authorList>
    </citation>
    <scope>NUCLEOTIDE SEQUENCE [LARGE SCALE GENOMIC DNA]</scope>
    <source>
        <strain evidence="2">TB1705</strain>
        <tissue evidence="2">Leaf</tissue>
    </source>
</reference>
<comment type="caution">
    <text evidence="2">The sequence shown here is derived from an EMBL/GenBank/DDBJ whole genome shotgun (WGS) entry which is preliminary data.</text>
</comment>
<gene>
    <name evidence="2" type="ORF">GIB67_031720</name>
</gene>
<evidence type="ECO:0000313" key="3">
    <source>
        <dbReference type="Proteomes" id="UP000541444"/>
    </source>
</evidence>
<evidence type="ECO:0000313" key="2">
    <source>
        <dbReference type="EMBL" id="KAF6167519.1"/>
    </source>
</evidence>
<protein>
    <submittedName>
        <fullName evidence="2">Uncharacterized protein</fullName>
    </submittedName>
</protein>
<feature type="region of interest" description="Disordered" evidence="1">
    <location>
        <begin position="1"/>
        <end position="24"/>
    </location>
</feature>
<feature type="compositionally biased region" description="Polar residues" evidence="1">
    <location>
        <begin position="1"/>
        <end position="15"/>
    </location>
</feature>
<dbReference type="AlphaFoldDB" id="A0A7J7NJW6"/>
<dbReference type="EMBL" id="JACGCM010000724">
    <property type="protein sequence ID" value="KAF6167519.1"/>
    <property type="molecule type" value="Genomic_DNA"/>
</dbReference>
<organism evidence="2 3">
    <name type="scientific">Kingdonia uniflora</name>
    <dbReference type="NCBI Taxonomy" id="39325"/>
    <lineage>
        <taxon>Eukaryota</taxon>
        <taxon>Viridiplantae</taxon>
        <taxon>Streptophyta</taxon>
        <taxon>Embryophyta</taxon>
        <taxon>Tracheophyta</taxon>
        <taxon>Spermatophyta</taxon>
        <taxon>Magnoliopsida</taxon>
        <taxon>Ranunculales</taxon>
        <taxon>Circaeasteraceae</taxon>
        <taxon>Kingdonia</taxon>
    </lineage>
</organism>
<dbReference type="Proteomes" id="UP000541444">
    <property type="component" value="Unassembled WGS sequence"/>
</dbReference>
<name>A0A7J7NJW6_9MAGN</name>
<proteinExistence type="predicted"/>
<evidence type="ECO:0000256" key="1">
    <source>
        <dbReference type="SAM" id="MobiDB-lite"/>
    </source>
</evidence>
<keyword evidence="3" id="KW-1185">Reference proteome</keyword>
<accession>A0A7J7NJW6</accession>
<sequence length="360" mass="39819">MGSSSVNEESTSGETNKSDNEREVGLEQFPDFPGQLVSYPPGSNAYKEFCKAKVAVGGKWGKCVEFAGRQFRGCIVVEGEEYFFLLANLEVEKRDRGIYESISLENFDVDAQSDLSEGFLCYLSQLEYGLSLPLTNLAKGIMNAIGACLVQLNGNISAQPHPVKPCKVALKYQKKWMLKALLASGTTGSGEVAKEKRRKVEPSGESGEMVVEGRSAMVDDLKEVEERAMLAVLQGGEDMSKIVARLVKGIWLGIEEEKTELKKANVKLEKELARSRTDALKEVRQLTASHAVTIDQLQVESKANFDEMVEERDRLGHYLMLKGYFEEEVDAIKADTYVEEEDEKKTKAVGIMEGLDGVSC</sequence>